<keyword evidence="2" id="KW-1185">Reference proteome</keyword>
<comment type="caution">
    <text evidence="1">The sequence shown here is derived from an EMBL/GenBank/DDBJ whole genome shotgun (WGS) entry which is preliminary data.</text>
</comment>
<reference evidence="1" key="1">
    <citation type="submission" date="2020-08" db="EMBL/GenBank/DDBJ databases">
        <title>Genome public.</title>
        <authorList>
            <person name="Liu C."/>
            <person name="Sun Q."/>
        </authorList>
    </citation>
    <scope>NUCLEOTIDE SEQUENCE</scope>
    <source>
        <strain evidence="1">NSJ-33</strain>
    </source>
</reference>
<evidence type="ECO:0000313" key="2">
    <source>
        <dbReference type="Proteomes" id="UP000610760"/>
    </source>
</evidence>
<dbReference type="Pfam" id="PF09551">
    <property type="entry name" value="Spore_II_R"/>
    <property type="match status" value="1"/>
</dbReference>
<dbReference type="Proteomes" id="UP000610760">
    <property type="component" value="Unassembled WGS sequence"/>
</dbReference>
<sequence length="211" mass="24528">MRQHGTRLNPTARFLIFFIFSFLFILILDSFSTFAAQCADIRENVLRLHILANSDSVEDQELKLRVRDRILQETDSLFYLSDSLETAEEKAQESLPRIEEIARDELLKWGCNDEVQAELTHMFFDTRVYEDFTMPAGYYDAVRVTIGDAKGHNWWCVLYPALCVPAASEDGEAALARTLTEGEREIVESKPEYEVRFYAVELFERVKDFFK</sequence>
<dbReference type="EMBL" id="JACRSV010000004">
    <property type="protein sequence ID" value="MBC8560674.1"/>
    <property type="molecule type" value="Genomic_DNA"/>
</dbReference>
<accession>A0A926E2W4</accession>
<evidence type="ECO:0000313" key="1">
    <source>
        <dbReference type="EMBL" id="MBC8560674.1"/>
    </source>
</evidence>
<dbReference type="AlphaFoldDB" id="A0A926E2W4"/>
<organism evidence="1 2">
    <name type="scientific">Fumia xinanensis</name>
    <dbReference type="NCBI Taxonomy" id="2763659"/>
    <lineage>
        <taxon>Bacteria</taxon>
        <taxon>Bacillati</taxon>
        <taxon>Bacillota</taxon>
        <taxon>Clostridia</taxon>
        <taxon>Eubacteriales</taxon>
        <taxon>Oscillospiraceae</taxon>
        <taxon>Fumia</taxon>
    </lineage>
</organism>
<dbReference type="InterPro" id="IPR014202">
    <property type="entry name" value="Spore_II_R"/>
</dbReference>
<proteinExistence type="predicted"/>
<gene>
    <name evidence="1" type="primary">spoIIR</name>
    <name evidence="1" type="ORF">H8710_11425</name>
</gene>
<dbReference type="NCBIfam" id="TIGR02837">
    <property type="entry name" value="spore_II_R"/>
    <property type="match status" value="1"/>
</dbReference>
<dbReference type="RefSeq" id="WP_249295856.1">
    <property type="nucleotide sequence ID" value="NZ_JACRSV010000004.1"/>
</dbReference>
<name>A0A926E2W4_9FIRM</name>
<protein>
    <submittedName>
        <fullName evidence="1">Stage II sporulation protein R</fullName>
    </submittedName>
</protein>